<name>A0A8J3E685_9PROT</name>
<dbReference type="EMBL" id="BMJQ01000016">
    <property type="protein sequence ID" value="GGF39153.1"/>
    <property type="molecule type" value="Genomic_DNA"/>
</dbReference>
<dbReference type="GO" id="GO:0016787">
    <property type="term" value="F:hydrolase activity"/>
    <property type="evidence" value="ECO:0007669"/>
    <property type="project" value="InterPro"/>
</dbReference>
<evidence type="ECO:0000313" key="2">
    <source>
        <dbReference type="EMBL" id="GGF39153.1"/>
    </source>
</evidence>
<comment type="caution">
    <text evidence="2">The sequence shown here is derived from an EMBL/GenBank/DDBJ whole genome shotgun (WGS) entry which is preliminary data.</text>
</comment>
<protein>
    <submittedName>
        <fullName evidence="2">Phosphohydrolase</fullName>
    </submittedName>
</protein>
<dbReference type="RefSeq" id="WP_189051079.1">
    <property type="nucleotide sequence ID" value="NZ_BMJQ01000016.1"/>
</dbReference>
<dbReference type="AlphaFoldDB" id="A0A8J3E685"/>
<dbReference type="Gene3D" id="3.60.21.10">
    <property type="match status" value="1"/>
</dbReference>
<reference evidence="2" key="1">
    <citation type="journal article" date="2014" name="Int. J. Syst. Evol. Microbiol.">
        <title>Complete genome sequence of Corynebacterium casei LMG S-19264T (=DSM 44701T), isolated from a smear-ripened cheese.</title>
        <authorList>
            <consortium name="US DOE Joint Genome Institute (JGI-PGF)"/>
            <person name="Walter F."/>
            <person name="Albersmeier A."/>
            <person name="Kalinowski J."/>
            <person name="Ruckert C."/>
        </authorList>
    </citation>
    <scope>NUCLEOTIDE SEQUENCE</scope>
    <source>
        <strain evidence="2">CGMCC 1.15725</strain>
    </source>
</reference>
<organism evidence="2 3">
    <name type="scientific">Aliidongia dinghuensis</name>
    <dbReference type="NCBI Taxonomy" id="1867774"/>
    <lineage>
        <taxon>Bacteria</taxon>
        <taxon>Pseudomonadati</taxon>
        <taxon>Pseudomonadota</taxon>
        <taxon>Alphaproteobacteria</taxon>
        <taxon>Rhodospirillales</taxon>
        <taxon>Dongiaceae</taxon>
        <taxon>Aliidongia</taxon>
    </lineage>
</organism>
<dbReference type="PANTHER" id="PTHR43143">
    <property type="entry name" value="METALLOPHOSPHOESTERASE, CALCINEURIN SUPERFAMILY"/>
    <property type="match status" value="1"/>
</dbReference>
<proteinExistence type="predicted"/>
<dbReference type="Pfam" id="PF00149">
    <property type="entry name" value="Metallophos"/>
    <property type="match status" value="1"/>
</dbReference>
<gene>
    <name evidence="2" type="ORF">GCM10011611_51890</name>
</gene>
<evidence type="ECO:0000313" key="3">
    <source>
        <dbReference type="Proteomes" id="UP000646365"/>
    </source>
</evidence>
<dbReference type="InterPro" id="IPR004843">
    <property type="entry name" value="Calcineurin-like_PHP"/>
</dbReference>
<feature type="domain" description="Calcineurin-like phosphoesterase" evidence="1">
    <location>
        <begin position="1"/>
        <end position="201"/>
    </location>
</feature>
<evidence type="ECO:0000259" key="1">
    <source>
        <dbReference type="Pfam" id="PF00149"/>
    </source>
</evidence>
<accession>A0A8J3E685</accession>
<dbReference type="PANTHER" id="PTHR43143:SF1">
    <property type="entry name" value="SERINE_THREONINE-PROTEIN PHOSPHATASE CPPED1"/>
    <property type="match status" value="1"/>
</dbReference>
<dbReference type="InterPro" id="IPR051918">
    <property type="entry name" value="STPP_CPPED1"/>
</dbReference>
<keyword evidence="3" id="KW-1185">Reference proteome</keyword>
<reference evidence="2" key="2">
    <citation type="submission" date="2020-09" db="EMBL/GenBank/DDBJ databases">
        <authorList>
            <person name="Sun Q."/>
            <person name="Zhou Y."/>
        </authorList>
    </citation>
    <scope>NUCLEOTIDE SEQUENCE</scope>
    <source>
        <strain evidence="2">CGMCC 1.15725</strain>
    </source>
</reference>
<dbReference type="Proteomes" id="UP000646365">
    <property type="component" value="Unassembled WGS sequence"/>
</dbReference>
<sequence length="285" mass="31223">MRIALVTDTHLAPRAAAFAQNWRAVRDWIAEMAPDLIVHLGDITADGAGDASELAAAIESFAGLGLPVRFLPGNHDIGDNPSAPDQPSAHPLDPARLAEYRRIFGPDRWAFEAEGWQIIGLNAQLFGTASQEEAAQFDWFGSTLAGHRGPLGLLLHKPLFRDGPDDREVHERYVPDRPRRRLLDALAGRDLRFVAAGHTHQAREHHCAGVEHVWAPSTAFCIPDALQEPIGQKIVGTMLLHLAPGTHRFELVRPAGLARHNLLDHPETYPIVAEIRARLGAAAHL</sequence>
<dbReference type="InterPro" id="IPR029052">
    <property type="entry name" value="Metallo-depent_PP-like"/>
</dbReference>
<dbReference type="SUPFAM" id="SSF56300">
    <property type="entry name" value="Metallo-dependent phosphatases"/>
    <property type="match status" value="1"/>
</dbReference>